<proteinExistence type="predicted"/>
<evidence type="ECO:0000256" key="2">
    <source>
        <dbReference type="PROSITE-ProRule" id="PRU00335"/>
    </source>
</evidence>
<keyword evidence="5" id="KW-1185">Reference proteome</keyword>
<dbReference type="PROSITE" id="PS50977">
    <property type="entry name" value="HTH_TETR_2"/>
    <property type="match status" value="1"/>
</dbReference>
<accession>A0A9W6SMU5</accession>
<feature type="DNA-binding region" description="H-T-H motif" evidence="2">
    <location>
        <begin position="32"/>
        <end position="51"/>
    </location>
</feature>
<organism evidence="4 5">
    <name type="scientific">Actinorhabdospora filicis</name>
    <dbReference type="NCBI Taxonomy" id="1785913"/>
    <lineage>
        <taxon>Bacteria</taxon>
        <taxon>Bacillati</taxon>
        <taxon>Actinomycetota</taxon>
        <taxon>Actinomycetes</taxon>
        <taxon>Micromonosporales</taxon>
        <taxon>Micromonosporaceae</taxon>
        <taxon>Actinorhabdospora</taxon>
    </lineage>
</organism>
<dbReference type="GO" id="GO:0003700">
    <property type="term" value="F:DNA-binding transcription factor activity"/>
    <property type="evidence" value="ECO:0007669"/>
    <property type="project" value="TreeGrafter"/>
</dbReference>
<evidence type="ECO:0000313" key="4">
    <source>
        <dbReference type="EMBL" id="GLZ79814.1"/>
    </source>
</evidence>
<dbReference type="PANTHER" id="PTHR30055">
    <property type="entry name" value="HTH-TYPE TRANSCRIPTIONAL REGULATOR RUTR"/>
    <property type="match status" value="1"/>
</dbReference>
<dbReference type="InterPro" id="IPR009057">
    <property type="entry name" value="Homeodomain-like_sf"/>
</dbReference>
<gene>
    <name evidence="4" type="ORF">Afil01_46210</name>
</gene>
<dbReference type="InterPro" id="IPR050109">
    <property type="entry name" value="HTH-type_TetR-like_transc_reg"/>
</dbReference>
<protein>
    <submittedName>
        <fullName evidence="4">TetR family transcriptional regulator</fullName>
    </submittedName>
</protein>
<dbReference type="EMBL" id="BSTX01000003">
    <property type="protein sequence ID" value="GLZ79814.1"/>
    <property type="molecule type" value="Genomic_DNA"/>
</dbReference>
<evidence type="ECO:0000256" key="1">
    <source>
        <dbReference type="ARBA" id="ARBA00023125"/>
    </source>
</evidence>
<dbReference type="RefSeq" id="WP_285664957.1">
    <property type="nucleotide sequence ID" value="NZ_BSTX01000003.1"/>
</dbReference>
<dbReference type="InterPro" id="IPR001647">
    <property type="entry name" value="HTH_TetR"/>
</dbReference>
<comment type="caution">
    <text evidence="4">The sequence shown here is derived from an EMBL/GenBank/DDBJ whole genome shotgun (WGS) entry which is preliminary data.</text>
</comment>
<dbReference type="AlphaFoldDB" id="A0A9W6SMU5"/>
<keyword evidence="1 2" id="KW-0238">DNA-binding</keyword>
<feature type="domain" description="HTH tetR-type" evidence="3">
    <location>
        <begin position="9"/>
        <end position="69"/>
    </location>
</feature>
<dbReference type="SUPFAM" id="SSF46689">
    <property type="entry name" value="Homeodomain-like"/>
    <property type="match status" value="1"/>
</dbReference>
<sequence>MTLLMANARTPRDNWITAGLRVLAEGGVDAVRIESLARELGVTKGGFYGYFADRPALLGEMLDVWERDVTDTVIERTEADGGDARTRLGRLFRIAAYGDGVLTDITTDSAVRDWARRDPAVAERLRRVDNRRLAYLRALFGELFTDADEVEIRASLCFMVWVANRSLDLDHGSRDPAAFMAGIQRFLVA</sequence>
<name>A0A9W6SMU5_9ACTN</name>
<dbReference type="PANTHER" id="PTHR30055:SF239">
    <property type="entry name" value="TRANSCRIPTIONAL REGULATORY PROTEIN"/>
    <property type="match status" value="1"/>
</dbReference>
<reference evidence="4" key="1">
    <citation type="submission" date="2023-03" db="EMBL/GenBank/DDBJ databases">
        <title>Actinorhabdospora filicis NBRC 111898.</title>
        <authorList>
            <person name="Ichikawa N."/>
            <person name="Sato H."/>
            <person name="Tonouchi N."/>
        </authorList>
    </citation>
    <scope>NUCLEOTIDE SEQUENCE</scope>
    <source>
        <strain evidence="4">NBRC 111898</strain>
    </source>
</reference>
<dbReference type="Gene3D" id="1.10.357.10">
    <property type="entry name" value="Tetracycline Repressor, domain 2"/>
    <property type="match status" value="1"/>
</dbReference>
<evidence type="ECO:0000259" key="3">
    <source>
        <dbReference type="PROSITE" id="PS50977"/>
    </source>
</evidence>
<dbReference type="GO" id="GO:0000976">
    <property type="term" value="F:transcription cis-regulatory region binding"/>
    <property type="evidence" value="ECO:0007669"/>
    <property type="project" value="TreeGrafter"/>
</dbReference>
<evidence type="ECO:0000313" key="5">
    <source>
        <dbReference type="Proteomes" id="UP001165079"/>
    </source>
</evidence>
<dbReference type="Proteomes" id="UP001165079">
    <property type="component" value="Unassembled WGS sequence"/>
</dbReference>
<dbReference type="Pfam" id="PF00440">
    <property type="entry name" value="TetR_N"/>
    <property type="match status" value="1"/>
</dbReference>